<dbReference type="EMBL" id="CP070228">
    <property type="protein sequence ID" value="QRV02778.1"/>
    <property type="molecule type" value="Genomic_DNA"/>
</dbReference>
<evidence type="ECO:0000256" key="9">
    <source>
        <dbReference type="ARBA" id="ARBA00047989"/>
    </source>
</evidence>
<dbReference type="CDD" id="cd16833">
    <property type="entry name" value="YfiH"/>
    <property type="match status" value="1"/>
</dbReference>
<comment type="catalytic activity">
    <reaction evidence="10">
        <text>adenosine + phosphate = alpha-D-ribose 1-phosphate + adenine</text>
        <dbReference type="Rhea" id="RHEA:27642"/>
        <dbReference type="ChEBI" id="CHEBI:16335"/>
        <dbReference type="ChEBI" id="CHEBI:16708"/>
        <dbReference type="ChEBI" id="CHEBI:43474"/>
        <dbReference type="ChEBI" id="CHEBI:57720"/>
        <dbReference type="EC" id="2.4.2.1"/>
    </reaction>
    <physiologicalReaction direction="left-to-right" evidence="10">
        <dbReference type="Rhea" id="RHEA:27643"/>
    </physiologicalReaction>
</comment>
<evidence type="ECO:0000256" key="7">
    <source>
        <dbReference type="ARBA" id="ARBA00022833"/>
    </source>
</evidence>
<keyword evidence="5" id="KW-0479">Metal-binding</keyword>
<dbReference type="PANTHER" id="PTHR30616">
    <property type="entry name" value="UNCHARACTERIZED PROTEIN YFIH"/>
    <property type="match status" value="1"/>
</dbReference>
<comment type="catalytic activity">
    <reaction evidence="11">
        <text>S-methyl-5'-thioadenosine + phosphate = 5-(methylsulfanyl)-alpha-D-ribose 1-phosphate + adenine</text>
        <dbReference type="Rhea" id="RHEA:11852"/>
        <dbReference type="ChEBI" id="CHEBI:16708"/>
        <dbReference type="ChEBI" id="CHEBI:17509"/>
        <dbReference type="ChEBI" id="CHEBI:43474"/>
        <dbReference type="ChEBI" id="CHEBI:58533"/>
        <dbReference type="EC" id="2.4.2.28"/>
    </reaction>
    <physiologicalReaction direction="left-to-right" evidence="11">
        <dbReference type="Rhea" id="RHEA:11853"/>
    </physiologicalReaction>
</comment>
<evidence type="ECO:0000256" key="5">
    <source>
        <dbReference type="ARBA" id="ARBA00022723"/>
    </source>
</evidence>
<sequence>MADDRNFGISHFFTTVEGGVSKKLYASANLGFHVGDRPDNVVQNRKLLEKRTGVPIVWMEQVHGAHVASVIPQDPDILPTDPYGFLTVGQADGIILERRDVPETGLALAVMVADCVPVLLADRTGSRIAAVHMGRAGMEKEIVGKAVDMFLARGSHTNDISVWFGPHICKACYEVGAELAQQMPTAVRSVTRWGSPGLDIALGGIHQLQERGVSVHISNQCTYESTLYYSHRRATQLSGPTGRFAGIISLIPHDTLAMY</sequence>
<evidence type="ECO:0000256" key="3">
    <source>
        <dbReference type="ARBA" id="ARBA00007353"/>
    </source>
</evidence>
<evidence type="ECO:0000256" key="10">
    <source>
        <dbReference type="ARBA" id="ARBA00048968"/>
    </source>
</evidence>
<evidence type="ECO:0000256" key="4">
    <source>
        <dbReference type="ARBA" id="ARBA00022679"/>
    </source>
</evidence>
<keyword evidence="8" id="KW-0186">Copper</keyword>
<evidence type="ECO:0000256" key="6">
    <source>
        <dbReference type="ARBA" id="ARBA00022801"/>
    </source>
</evidence>
<evidence type="ECO:0000256" key="1">
    <source>
        <dbReference type="ARBA" id="ARBA00000553"/>
    </source>
</evidence>
<evidence type="ECO:0000256" key="12">
    <source>
        <dbReference type="RuleBase" id="RU361274"/>
    </source>
</evidence>
<keyword evidence="14" id="KW-1185">Reference proteome</keyword>
<dbReference type="Gene3D" id="3.60.140.10">
    <property type="entry name" value="CNF1/YfiH-like putative cysteine hydrolases"/>
    <property type="match status" value="1"/>
</dbReference>
<keyword evidence="6" id="KW-0378">Hydrolase</keyword>
<organism evidence="13 14">
    <name type="scientific">Arcanobacterium phocisimile</name>
    <dbReference type="NCBI Taxonomy" id="1302235"/>
    <lineage>
        <taxon>Bacteria</taxon>
        <taxon>Bacillati</taxon>
        <taxon>Actinomycetota</taxon>
        <taxon>Actinomycetes</taxon>
        <taxon>Actinomycetales</taxon>
        <taxon>Actinomycetaceae</taxon>
        <taxon>Arcanobacterium</taxon>
    </lineage>
</organism>
<dbReference type="PANTHER" id="PTHR30616:SF2">
    <property type="entry name" value="PURINE NUCLEOSIDE PHOSPHORYLASE LACC1"/>
    <property type="match status" value="1"/>
</dbReference>
<comment type="function">
    <text evidence="2">Purine nucleoside enzyme that catalyzes the phosphorolysis of adenosine and inosine nucleosides, yielding D-ribose 1-phosphate and the respective free bases, adenine and hypoxanthine. Also catalyzes the phosphorolysis of S-methyl-5'-thioadenosine into adenine and S-methyl-5-thio-alpha-D-ribose 1-phosphate. Also has adenosine deaminase activity.</text>
</comment>
<dbReference type="SUPFAM" id="SSF64438">
    <property type="entry name" value="CNF1/YfiH-like putative cysteine hydrolases"/>
    <property type="match status" value="1"/>
</dbReference>
<dbReference type="InterPro" id="IPR003730">
    <property type="entry name" value="Cu_polyphenol_OxRdtase"/>
</dbReference>
<comment type="catalytic activity">
    <reaction evidence="1">
        <text>inosine + phosphate = alpha-D-ribose 1-phosphate + hypoxanthine</text>
        <dbReference type="Rhea" id="RHEA:27646"/>
        <dbReference type="ChEBI" id="CHEBI:17368"/>
        <dbReference type="ChEBI" id="CHEBI:17596"/>
        <dbReference type="ChEBI" id="CHEBI:43474"/>
        <dbReference type="ChEBI" id="CHEBI:57720"/>
        <dbReference type="EC" id="2.4.2.1"/>
    </reaction>
    <physiologicalReaction direction="left-to-right" evidence="1">
        <dbReference type="Rhea" id="RHEA:27647"/>
    </physiologicalReaction>
</comment>
<evidence type="ECO:0000256" key="8">
    <source>
        <dbReference type="ARBA" id="ARBA00023008"/>
    </source>
</evidence>
<dbReference type="InterPro" id="IPR038371">
    <property type="entry name" value="Cu_polyphenol_OxRdtase_sf"/>
</dbReference>
<evidence type="ECO:0000256" key="11">
    <source>
        <dbReference type="ARBA" id="ARBA00049893"/>
    </source>
</evidence>
<evidence type="ECO:0000313" key="14">
    <source>
        <dbReference type="Proteomes" id="UP000602653"/>
    </source>
</evidence>
<dbReference type="Proteomes" id="UP000602653">
    <property type="component" value="Chromosome"/>
</dbReference>
<accession>A0ABX7II15</accession>
<dbReference type="RefSeq" id="WP_204425373.1">
    <property type="nucleotide sequence ID" value="NZ_CP070228.1"/>
</dbReference>
<comment type="similarity">
    <text evidence="3 12">Belongs to the purine nucleoside phosphorylase YfiH/LACC1 family.</text>
</comment>
<name>A0ABX7II15_9ACTO</name>
<evidence type="ECO:0000256" key="2">
    <source>
        <dbReference type="ARBA" id="ARBA00003215"/>
    </source>
</evidence>
<gene>
    <name evidence="13" type="primary">pgeF</name>
    <name evidence="13" type="ORF">JTE88_03335</name>
</gene>
<proteinExistence type="inferred from homology"/>
<comment type="catalytic activity">
    <reaction evidence="9">
        <text>adenosine + H2O + H(+) = inosine + NH4(+)</text>
        <dbReference type="Rhea" id="RHEA:24408"/>
        <dbReference type="ChEBI" id="CHEBI:15377"/>
        <dbReference type="ChEBI" id="CHEBI:15378"/>
        <dbReference type="ChEBI" id="CHEBI:16335"/>
        <dbReference type="ChEBI" id="CHEBI:17596"/>
        <dbReference type="ChEBI" id="CHEBI:28938"/>
        <dbReference type="EC" id="3.5.4.4"/>
    </reaction>
    <physiologicalReaction direction="left-to-right" evidence="9">
        <dbReference type="Rhea" id="RHEA:24409"/>
    </physiologicalReaction>
</comment>
<dbReference type="InterPro" id="IPR011324">
    <property type="entry name" value="Cytotoxic_necrot_fac-like_cat"/>
</dbReference>
<protein>
    <recommendedName>
        <fullName evidence="12">Purine nucleoside phosphorylase</fullName>
    </recommendedName>
</protein>
<dbReference type="Pfam" id="PF02578">
    <property type="entry name" value="Cu-oxidase_4"/>
    <property type="match status" value="1"/>
</dbReference>
<keyword evidence="4" id="KW-0808">Transferase</keyword>
<keyword evidence="7" id="KW-0862">Zinc</keyword>
<evidence type="ECO:0000313" key="13">
    <source>
        <dbReference type="EMBL" id="QRV02778.1"/>
    </source>
</evidence>
<dbReference type="NCBIfam" id="TIGR00726">
    <property type="entry name" value="peptidoglycan editing factor PgeF"/>
    <property type="match status" value="1"/>
</dbReference>
<reference evidence="13 14" key="1">
    <citation type="submission" date="2021-02" db="EMBL/GenBank/DDBJ databases">
        <title>Complete Genome Sequence of Arcanobacterium phocisimile strain DSM 26142T from a harbour seal.</title>
        <authorList>
            <person name="Borowiak M."/>
            <person name="Alssahen M."/>
            <person name="Malorny B."/>
            <person name="Laemmler C."/>
            <person name="Siebert U."/>
            <person name="Ploetz M."/>
            <person name="Abdulmawjood A."/>
        </authorList>
    </citation>
    <scope>NUCLEOTIDE SEQUENCE [LARGE SCALE GENOMIC DNA]</scope>
    <source>
        <strain evidence="13 14">DSM 26142</strain>
    </source>
</reference>